<evidence type="ECO:0000256" key="1">
    <source>
        <dbReference type="SAM" id="MobiDB-lite"/>
    </source>
</evidence>
<dbReference type="AlphaFoldDB" id="A0AAV4S222"/>
<evidence type="ECO:0000313" key="2">
    <source>
        <dbReference type="EMBL" id="GIY26442.1"/>
    </source>
</evidence>
<evidence type="ECO:0000313" key="3">
    <source>
        <dbReference type="Proteomes" id="UP001054945"/>
    </source>
</evidence>
<comment type="caution">
    <text evidence="2">The sequence shown here is derived from an EMBL/GenBank/DDBJ whole genome shotgun (WGS) entry which is preliminary data.</text>
</comment>
<organism evidence="2 3">
    <name type="scientific">Caerostris extrusa</name>
    <name type="common">Bark spider</name>
    <name type="synonym">Caerostris bankana</name>
    <dbReference type="NCBI Taxonomy" id="172846"/>
    <lineage>
        <taxon>Eukaryota</taxon>
        <taxon>Metazoa</taxon>
        <taxon>Ecdysozoa</taxon>
        <taxon>Arthropoda</taxon>
        <taxon>Chelicerata</taxon>
        <taxon>Arachnida</taxon>
        <taxon>Araneae</taxon>
        <taxon>Araneomorphae</taxon>
        <taxon>Entelegynae</taxon>
        <taxon>Araneoidea</taxon>
        <taxon>Araneidae</taxon>
        <taxon>Caerostris</taxon>
    </lineage>
</organism>
<sequence>MQACVLRRSNKRLSMDRRLCKICDRSLKSSYSLYCRYCFPIIKQQSKNENLSGKQCEISSTSQNNLETGCASKKSEVPPSETTNDQFDKLSVGAFQTSSSRMISKRKTSAKSK</sequence>
<protein>
    <submittedName>
        <fullName evidence="2">Uncharacterized protein</fullName>
    </submittedName>
</protein>
<accession>A0AAV4S222</accession>
<name>A0AAV4S222_CAEEX</name>
<dbReference type="Proteomes" id="UP001054945">
    <property type="component" value="Unassembled WGS sequence"/>
</dbReference>
<feature type="region of interest" description="Disordered" evidence="1">
    <location>
        <begin position="61"/>
        <end position="93"/>
    </location>
</feature>
<proteinExistence type="predicted"/>
<gene>
    <name evidence="2" type="ORF">CEXT_24161</name>
</gene>
<keyword evidence="3" id="KW-1185">Reference proteome</keyword>
<reference evidence="2 3" key="1">
    <citation type="submission" date="2021-06" db="EMBL/GenBank/DDBJ databases">
        <title>Caerostris extrusa draft genome.</title>
        <authorList>
            <person name="Kono N."/>
            <person name="Arakawa K."/>
        </authorList>
    </citation>
    <scope>NUCLEOTIDE SEQUENCE [LARGE SCALE GENOMIC DNA]</scope>
</reference>
<dbReference type="EMBL" id="BPLR01008683">
    <property type="protein sequence ID" value="GIY26442.1"/>
    <property type="molecule type" value="Genomic_DNA"/>
</dbReference>